<sequence length="185" mass="20629">MPSPTEIRKGRVIEYNGLPHLVLEMLHRTQGRQAGFVQTTLRNLQTHSTTTVKFRSTDEVRILLTETEKLEFSYIDSDGYHFMNTETFEDTLIDESFIEDTKKFLSEGNTYDLLSVDGQAVQIQLPSAVELKVSEAPDAIRGDTSGAALKPVTTETGLVIQTPLFIKTGDIIKVSTSDNSYLGRV</sequence>
<dbReference type="PANTHER" id="PTHR30053">
    <property type="entry name" value="ELONGATION FACTOR P"/>
    <property type="match status" value="1"/>
</dbReference>
<dbReference type="UniPathway" id="UPA00345"/>
<dbReference type="GO" id="GO:0043043">
    <property type="term" value="P:peptide biosynthetic process"/>
    <property type="evidence" value="ECO:0007669"/>
    <property type="project" value="InterPro"/>
</dbReference>
<dbReference type="InterPro" id="IPR012340">
    <property type="entry name" value="NA-bd_OB-fold"/>
</dbReference>
<evidence type="ECO:0000256" key="1">
    <source>
        <dbReference type="ARBA" id="ARBA00004496"/>
    </source>
</evidence>
<comment type="similarity">
    <text evidence="3 7 9">Belongs to the elongation factor P family.</text>
</comment>
<evidence type="ECO:0000256" key="3">
    <source>
        <dbReference type="ARBA" id="ARBA00009479"/>
    </source>
</evidence>
<evidence type="ECO:0000259" key="10">
    <source>
        <dbReference type="SMART" id="SM00841"/>
    </source>
</evidence>
<feature type="domain" description="Elongation factor P C-terminal" evidence="10">
    <location>
        <begin position="129"/>
        <end position="184"/>
    </location>
</feature>
<gene>
    <name evidence="7 12" type="primary">efp</name>
    <name evidence="12" type="ORF">DF168_01368</name>
</gene>
<dbReference type="Pfam" id="PF09285">
    <property type="entry name" value="Elong-fact-P_C"/>
    <property type="match status" value="1"/>
</dbReference>
<dbReference type="FunFam" id="2.40.50.140:FF:000004">
    <property type="entry name" value="Elongation factor P"/>
    <property type="match status" value="1"/>
</dbReference>
<dbReference type="NCBIfam" id="TIGR00038">
    <property type="entry name" value="efp"/>
    <property type="match status" value="1"/>
</dbReference>
<dbReference type="AlphaFoldDB" id="A0A2Z4AGF8"/>
<dbReference type="Gene3D" id="2.40.50.140">
    <property type="entry name" value="Nucleic acid-binding proteins"/>
    <property type="match status" value="2"/>
</dbReference>
<evidence type="ECO:0000256" key="9">
    <source>
        <dbReference type="RuleBase" id="RU004389"/>
    </source>
</evidence>
<evidence type="ECO:0000256" key="5">
    <source>
        <dbReference type="ARBA" id="ARBA00022768"/>
    </source>
</evidence>
<dbReference type="KEGG" id="mtar:DF168_01368"/>
<dbReference type="Pfam" id="PF08207">
    <property type="entry name" value="EFP_N"/>
    <property type="match status" value="1"/>
</dbReference>
<dbReference type="Pfam" id="PF01132">
    <property type="entry name" value="EFP"/>
    <property type="match status" value="1"/>
</dbReference>
<dbReference type="CDD" id="cd04470">
    <property type="entry name" value="S1_EF-P_repeat_1"/>
    <property type="match status" value="1"/>
</dbReference>
<dbReference type="SMART" id="SM00841">
    <property type="entry name" value="Elong-fact-P_C"/>
    <property type="match status" value="1"/>
</dbReference>
<dbReference type="InterPro" id="IPR015365">
    <property type="entry name" value="Elong-fact-P_C"/>
</dbReference>
<dbReference type="GO" id="GO:0003746">
    <property type="term" value="F:translation elongation factor activity"/>
    <property type="evidence" value="ECO:0007669"/>
    <property type="project" value="UniProtKB-UniRule"/>
</dbReference>
<comment type="pathway">
    <text evidence="2 7">Protein biosynthesis; polypeptide chain elongation.</text>
</comment>
<dbReference type="EMBL" id="CP029803">
    <property type="protein sequence ID" value="AWT60166.1"/>
    <property type="molecule type" value="Genomic_DNA"/>
</dbReference>
<dbReference type="InterPro" id="IPR011768">
    <property type="entry name" value="Transl_elongation_fac_P"/>
</dbReference>
<comment type="subcellular location">
    <subcellularLocation>
        <location evidence="1 7">Cytoplasm</location>
    </subcellularLocation>
</comment>
<comment type="function">
    <text evidence="7">Involved in peptide bond synthesis. Stimulates efficient translation and peptide-bond synthesis on native or reconstituted 70S ribosomes in vitro. Probably functions indirectly by altering the affinity of the ribosome for aminoacyl-tRNA, thus increasing their reactivity as acceptors for peptidyl transferase.</text>
</comment>
<name>A0A2Z4AGF8_9BACT</name>
<evidence type="ECO:0000256" key="4">
    <source>
        <dbReference type="ARBA" id="ARBA00022490"/>
    </source>
</evidence>
<dbReference type="PIRSF" id="PIRSF005901">
    <property type="entry name" value="EF-P"/>
    <property type="match status" value="1"/>
</dbReference>
<evidence type="ECO:0000256" key="8">
    <source>
        <dbReference type="NCBIfam" id="TIGR00038"/>
    </source>
</evidence>
<dbReference type="InterPro" id="IPR020599">
    <property type="entry name" value="Transl_elong_fac_P/YeiP"/>
</dbReference>
<reference evidence="12 13" key="1">
    <citation type="submission" date="2018-06" db="EMBL/GenBank/DDBJ databases">
        <title>Draft Genome Sequence of a Novel Marine Bacterium Related to the Verrucomicrobia.</title>
        <authorList>
            <person name="Vosseberg J."/>
            <person name="Martijn J."/>
            <person name="Ettema T.J.G."/>
        </authorList>
    </citation>
    <scope>NUCLEOTIDE SEQUENCE [LARGE SCALE GENOMIC DNA]</scope>
    <source>
        <strain evidence="12">TARA_B100001123</strain>
    </source>
</reference>
<dbReference type="CDD" id="cd05794">
    <property type="entry name" value="S1_EF-P_repeat_2"/>
    <property type="match status" value="1"/>
</dbReference>
<dbReference type="Proteomes" id="UP000247465">
    <property type="component" value="Chromosome"/>
</dbReference>
<keyword evidence="5 7" id="KW-0251">Elongation factor</keyword>
<evidence type="ECO:0000313" key="12">
    <source>
        <dbReference type="EMBL" id="AWT60166.1"/>
    </source>
</evidence>
<dbReference type="GO" id="GO:0005829">
    <property type="term" value="C:cytosol"/>
    <property type="evidence" value="ECO:0007669"/>
    <property type="project" value="UniProtKB-ARBA"/>
</dbReference>
<keyword evidence="4 7" id="KW-0963">Cytoplasm</keyword>
<dbReference type="Gene3D" id="2.30.30.30">
    <property type="match status" value="1"/>
</dbReference>
<dbReference type="InterPro" id="IPR013185">
    <property type="entry name" value="Transl_elong_KOW-like"/>
</dbReference>
<dbReference type="InterPro" id="IPR008991">
    <property type="entry name" value="Translation_prot_SH3-like_sf"/>
</dbReference>
<evidence type="ECO:0000259" key="11">
    <source>
        <dbReference type="SMART" id="SM01185"/>
    </source>
</evidence>
<proteinExistence type="inferred from homology"/>
<dbReference type="InterPro" id="IPR014722">
    <property type="entry name" value="Rib_uL2_dom2"/>
</dbReference>
<evidence type="ECO:0000313" key="13">
    <source>
        <dbReference type="Proteomes" id="UP000247465"/>
    </source>
</evidence>
<evidence type="ECO:0000256" key="7">
    <source>
        <dbReference type="HAMAP-Rule" id="MF_00141"/>
    </source>
</evidence>
<evidence type="ECO:0000256" key="2">
    <source>
        <dbReference type="ARBA" id="ARBA00004815"/>
    </source>
</evidence>
<dbReference type="NCBIfam" id="NF001810">
    <property type="entry name" value="PRK00529.1"/>
    <property type="match status" value="1"/>
</dbReference>
<accession>A0A2Z4AGF8</accession>
<dbReference type="SMART" id="SM01185">
    <property type="entry name" value="EFP"/>
    <property type="match status" value="1"/>
</dbReference>
<feature type="domain" description="Translation elongation factor P/YeiP central" evidence="11">
    <location>
        <begin position="67"/>
        <end position="121"/>
    </location>
</feature>
<dbReference type="SUPFAM" id="SSF50104">
    <property type="entry name" value="Translation proteins SH3-like domain"/>
    <property type="match status" value="1"/>
</dbReference>
<dbReference type="HAMAP" id="MF_00141">
    <property type="entry name" value="EF_P"/>
    <property type="match status" value="1"/>
</dbReference>
<dbReference type="PANTHER" id="PTHR30053:SF14">
    <property type="entry name" value="TRANSLATION ELONGATION FACTOR KOW-LIKE DOMAIN-CONTAINING PROTEIN"/>
    <property type="match status" value="1"/>
</dbReference>
<keyword evidence="6 7" id="KW-0648">Protein biosynthesis</keyword>
<evidence type="ECO:0000256" key="6">
    <source>
        <dbReference type="ARBA" id="ARBA00022917"/>
    </source>
</evidence>
<dbReference type="InterPro" id="IPR001059">
    <property type="entry name" value="Transl_elong_P/YeiP_cen"/>
</dbReference>
<dbReference type="SUPFAM" id="SSF50249">
    <property type="entry name" value="Nucleic acid-binding proteins"/>
    <property type="match status" value="2"/>
</dbReference>
<protein>
    <recommendedName>
        <fullName evidence="7 8">Elongation factor P</fullName>
        <shortName evidence="7">EF-P</shortName>
    </recommendedName>
</protein>
<organism evidence="12 13">
    <name type="scientific">Candidatus Moanibacter tarae</name>
    <dbReference type="NCBI Taxonomy" id="2200854"/>
    <lineage>
        <taxon>Bacteria</taxon>
        <taxon>Pseudomonadati</taxon>
        <taxon>Verrucomicrobiota</taxon>
        <taxon>Opitutia</taxon>
        <taxon>Puniceicoccales</taxon>
        <taxon>Puniceicoccales incertae sedis</taxon>
        <taxon>Candidatus Moanibacter</taxon>
    </lineage>
</organism>